<sequence>MSNSSDSDSDSDGPSTPLKNKGRPLRLEVHDEDSFRNLHENRNAKDADKNGVPMDTNLQDEGKNKRLPVGIKWNFIHEANPDL</sequence>
<evidence type="ECO:0000313" key="3">
    <source>
        <dbReference type="Proteomes" id="UP001066276"/>
    </source>
</evidence>
<dbReference type="EMBL" id="JANPWB010000005">
    <property type="protein sequence ID" value="KAJ1185955.1"/>
    <property type="molecule type" value="Genomic_DNA"/>
</dbReference>
<organism evidence="2 3">
    <name type="scientific">Pleurodeles waltl</name>
    <name type="common">Iberian ribbed newt</name>
    <dbReference type="NCBI Taxonomy" id="8319"/>
    <lineage>
        <taxon>Eukaryota</taxon>
        <taxon>Metazoa</taxon>
        <taxon>Chordata</taxon>
        <taxon>Craniata</taxon>
        <taxon>Vertebrata</taxon>
        <taxon>Euteleostomi</taxon>
        <taxon>Amphibia</taxon>
        <taxon>Batrachia</taxon>
        <taxon>Caudata</taxon>
        <taxon>Salamandroidea</taxon>
        <taxon>Salamandridae</taxon>
        <taxon>Pleurodelinae</taxon>
        <taxon>Pleurodeles</taxon>
    </lineage>
</organism>
<protein>
    <submittedName>
        <fullName evidence="2">Uncharacterized protein</fullName>
    </submittedName>
</protein>
<dbReference type="Proteomes" id="UP001066276">
    <property type="component" value="Chromosome 3_1"/>
</dbReference>
<evidence type="ECO:0000313" key="2">
    <source>
        <dbReference type="EMBL" id="KAJ1185955.1"/>
    </source>
</evidence>
<evidence type="ECO:0000256" key="1">
    <source>
        <dbReference type="SAM" id="MobiDB-lite"/>
    </source>
</evidence>
<gene>
    <name evidence="2" type="ORF">NDU88_002741</name>
</gene>
<accession>A0AAV7UBX4</accession>
<dbReference type="AlphaFoldDB" id="A0AAV7UBX4"/>
<feature type="region of interest" description="Disordered" evidence="1">
    <location>
        <begin position="1"/>
        <end position="63"/>
    </location>
</feature>
<comment type="caution">
    <text evidence="2">The sequence shown here is derived from an EMBL/GenBank/DDBJ whole genome shotgun (WGS) entry which is preliminary data.</text>
</comment>
<feature type="compositionally biased region" description="Basic and acidic residues" evidence="1">
    <location>
        <begin position="25"/>
        <end position="49"/>
    </location>
</feature>
<name>A0AAV7UBX4_PLEWA</name>
<proteinExistence type="predicted"/>
<keyword evidence="3" id="KW-1185">Reference proteome</keyword>
<reference evidence="2" key="1">
    <citation type="journal article" date="2022" name="bioRxiv">
        <title>Sequencing and chromosome-scale assembly of the giantPleurodeles waltlgenome.</title>
        <authorList>
            <person name="Brown T."/>
            <person name="Elewa A."/>
            <person name="Iarovenko S."/>
            <person name="Subramanian E."/>
            <person name="Araus A.J."/>
            <person name="Petzold A."/>
            <person name="Susuki M."/>
            <person name="Suzuki K.-i.T."/>
            <person name="Hayashi T."/>
            <person name="Toyoda A."/>
            <person name="Oliveira C."/>
            <person name="Osipova E."/>
            <person name="Leigh N.D."/>
            <person name="Simon A."/>
            <person name="Yun M.H."/>
        </authorList>
    </citation>
    <scope>NUCLEOTIDE SEQUENCE</scope>
    <source>
        <strain evidence="2">20211129_DDA</strain>
        <tissue evidence="2">Liver</tissue>
    </source>
</reference>